<dbReference type="Pfam" id="PF09864">
    <property type="entry name" value="MliC"/>
    <property type="match status" value="1"/>
</dbReference>
<reference evidence="8" key="1">
    <citation type="submission" date="2017-04" db="EMBL/GenBank/DDBJ databases">
        <authorList>
            <person name="Varghese N."/>
            <person name="Submissions S."/>
        </authorList>
    </citation>
    <scope>NUCLEOTIDE SEQUENCE [LARGE SCALE GENOMIC DNA]</scope>
    <source>
        <strain evidence="8">DSM 23072</strain>
    </source>
</reference>
<accession>A0A1W1V2A7</accession>
<keyword evidence="1 5" id="KW-0732">Signal</keyword>
<evidence type="ECO:0000259" key="6">
    <source>
        <dbReference type="Pfam" id="PF09864"/>
    </source>
</evidence>
<keyword evidence="3" id="KW-0564">Palmitate</keyword>
<dbReference type="RefSeq" id="WP_244165635.1">
    <property type="nucleotide sequence ID" value="NZ_FWWV01000035.1"/>
</dbReference>
<dbReference type="EMBL" id="FWWV01000035">
    <property type="protein sequence ID" value="SMB87453.1"/>
    <property type="molecule type" value="Genomic_DNA"/>
</dbReference>
<feature type="signal peptide" evidence="5">
    <location>
        <begin position="1"/>
        <end position="26"/>
    </location>
</feature>
<dbReference type="InterPro" id="IPR036328">
    <property type="entry name" value="MliC_sf"/>
</dbReference>
<proteinExistence type="predicted"/>
<organism evidence="7 8">
    <name type="scientific">Pasteurella testudinis DSM 23072</name>
    <dbReference type="NCBI Taxonomy" id="1122938"/>
    <lineage>
        <taxon>Bacteria</taxon>
        <taxon>Pseudomonadati</taxon>
        <taxon>Pseudomonadota</taxon>
        <taxon>Gammaproteobacteria</taxon>
        <taxon>Pasteurellales</taxon>
        <taxon>Pasteurellaceae</taxon>
        <taxon>Pasteurella</taxon>
    </lineage>
</organism>
<name>A0A1W1V2A7_9PAST</name>
<keyword evidence="8" id="KW-1185">Reference proteome</keyword>
<dbReference type="Gene3D" id="2.60.120.380">
    <property type="match status" value="1"/>
</dbReference>
<evidence type="ECO:0000313" key="7">
    <source>
        <dbReference type="EMBL" id="SMB87453.1"/>
    </source>
</evidence>
<dbReference type="InterPro" id="IPR018660">
    <property type="entry name" value="MliC"/>
</dbReference>
<dbReference type="SUPFAM" id="SSF141488">
    <property type="entry name" value="YdhA-like"/>
    <property type="match status" value="1"/>
</dbReference>
<evidence type="ECO:0000256" key="4">
    <source>
        <dbReference type="ARBA" id="ARBA00023288"/>
    </source>
</evidence>
<dbReference type="Proteomes" id="UP000192408">
    <property type="component" value="Unassembled WGS sequence"/>
</dbReference>
<dbReference type="Gene3D" id="2.40.128.200">
    <property type="match status" value="1"/>
</dbReference>
<keyword evidence="4" id="KW-0449">Lipoprotein</keyword>
<dbReference type="AlphaFoldDB" id="A0A1W1V2A7"/>
<evidence type="ECO:0000313" key="8">
    <source>
        <dbReference type="Proteomes" id="UP000192408"/>
    </source>
</evidence>
<evidence type="ECO:0000256" key="3">
    <source>
        <dbReference type="ARBA" id="ARBA00023139"/>
    </source>
</evidence>
<gene>
    <name evidence="7" type="ORF">SAMN05660772_00969</name>
</gene>
<feature type="chain" id="PRO_5013388915" evidence="5">
    <location>
        <begin position="27"/>
        <end position="230"/>
    </location>
</feature>
<evidence type="ECO:0000256" key="1">
    <source>
        <dbReference type="ARBA" id="ARBA00022729"/>
    </source>
</evidence>
<sequence>MAFAIKKSVFTAFAATALFFSLPSFAADGATVSKTVQFNKGESSATYQGKIKGNDYDSYFFTAKKGQILNAVLDSNAHAEMVLFGQDGYVVGDSYVLPQNGKYEVRIFQMRTFARRGTESPYSLTIEILNPSDKTAVGSEAEKTRAIEKWVYACRDNKVLEVVYVNSAEQNYAVISQMGELIPMEIIPMASGANYQAINPDYSYKLYTKGNTADLVESDDKPVLSGCVAE</sequence>
<dbReference type="NCBIfam" id="NF010363">
    <property type="entry name" value="PRK13791.1"/>
    <property type="match status" value="1"/>
</dbReference>
<evidence type="ECO:0000256" key="2">
    <source>
        <dbReference type="ARBA" id="ARBA00023136"/>
    </source>
</evidence>
<evidence type="ECO:0000256" key="5">
    <source>
        <dbReference type="SAM" id="SignalP"/>
    </source>
</evidence>
<protein>
    <submittedName>
        <fullName evidence="7">Membrane-bound lysozyme-inhibitor of c-type lysozyme</fullName>
    </submittedName>
</protein>
<dbReference type="STRING" id="1122938.SAMN05660772_00969"/>
<feature type="domain" description="C-type lysozyme inhibitor" evidence="6">
    <location>
        <begin position="152"/>
        <end position="222"/>
    </location>
</feature>
<keyword evidence="2" id="KW-0472">Membrane</keyword>